<dbReference type="EMBL" id="CP025958">
    <property type="protein sequence ID" value="AWM35997.1"/>
    <property type="molecule type" value="Genomic_DNA"/>
</dbReference>
<keyword evidence="2" id="KW-1185">Reference proteome</keyword>
<evidence type="ECO:0000313" key="1">
    <source>
        <dbReference type="EMBL" id="AWM35997.1"/>
    </source>
</evidence>
<gene>
    <name evidence="1" type="ORF">C1280_02550</name>
</gene>
<accession>A0A2Z3GWR2</accession>
<dbReference type="SUPFAM" id="SSF57938">
    <property type="entry name" value="DnaJ/Hsp40 cysteine-rich domain"/>
    <property type="match status" value="1"/>
</dbReference>
<dbReference type="KEGG" id="gog:C1280_02550"/>
<dbReference type="Gene3D" id="2.10.230.10">
    <property type="entry name" value="Heat shock protein DnaJ, cysteine-rich domain"/>
    <property type="match status" value="1"/>
</dbReference>
<dbReference type="InterPro" id="IPR036410">
    <property type="entry name" value="HSP_DnaJ_Cys-rich_dom_sf"/>
</dbReference>
<sequence length="90" mass="10000">MPKRIRCACRRNPDCKLCAGSGVYEYEPGPLGWMPFMCPTCEGRREATVEGKTERCFTCSGAGSVDPANPPRDTSTKGFMRDIWRIFMGG</sequence>
<organism evidence="1 2">
    <name type="scientific">Gemmata obscuriglobus</name>
    <dbReference type="NCBI Taxonomy" id="114"/>
    <lineage>
        <taxon>Bacteria</taxon>
        <taxon>Pseudomonadati</taxon>
        <taxon>Planctomycetota</taxon>
        <taxon>Planctomycetia</taxon>
        <taxon>Gemmatales</taxon>
        <taxon>Gemmataceae</taxon>
        <taxon>Gemmata</taxon>
    </lineage>
</organism>
<reference evidence="1 2" key="1">
    <citation type="submission" date="2018-01" db="EMBL/GenBank/DDBJ databases">
        <title>G. obscuriglobus.</title>
        <authorList>
            <person name="Franke J."/>
            <person name="Blomberg W."/>
            <person name="Selmecki A."/>
        </authorList>
    </citation>
    <scope>NUCLEOTIDE SEQUENCE [LARGE SCALE GENOMIC DNA]</scope>
    <source>
        <strain evidence="1 2">DSM 5831</strain>
    </source>
</reference>
<dbReference type="OrthoDB" id="9816400at2"/>
<dbReference type="Proteomes" id="UP000245802">
    <property type="component" value="Chromosome"/>
</dbReference>
<protein>
    <submittedName>
        <fullName evidence="1">Uncharacterized protein</fullName>
    </submittedName>
</protein>
<proteinExistence type="predicted"/>
<dbReference type="AlphaFoldDB" id="A0A2Z3GWR2"/>
<dbReference type="RefSeq" id="WP_010048357.1">
    <property type="nucleotide sequence ID" value="NZ_CP025958.1"/>
</dbReference>
<evidence type="ECO:0000313" key="2">
    <source>
        <dbReference type="Proteomes" id="UP000245802"/>
    </source>
</evidence>
<name>A0A2Z3GWR2_9BACT</name>